<evidence type="ECO:0000256" key="9">
    <source>
        <dbReference type="SAM" id="Coils"/>
    </source>
</evidence>
<keyword evidence="11" id="KW-0282">Flagellum</keyword>
<dbReference type="Proteomes" id="UP001149090">
    <property type="component" value="Unassembled WGS sequence"/>
</dbReference>
<feature type="repeat" description="WD" evidence="8">
    <location>
        <begin position="235"/>
        <end position="269"/>
    </location>
</feature>
<evidence type="ECO:0000256" key="1">
    <source>
        <dbReference type="ARBA" id="ARBA00004430"/>
    </source>
</evidence>
<feature type="coiled-coil region" evidence="9">
    <location>
        <begin position="1163"/>
        <end position="1211"/>
    </location>
</feature>
<dbReference type="Gene3D" id="2.130.10.10">
    <property type="entry name" value="YVTN repeat-like/Quinoprotein amine dehydrogenase"/>
    <property type="match status" value="2"/>
</dbReference>
<sequence>MEFEKFMEKKEKFYFFFGFPSGKQNNLISVDKKTILYSGKTRLIWQNIETEEQEQMEIREKKEEKIEIKSIDIHPKKKNILGLAETTGIKIIDIEKKVCVNKMKENQERISCIKFSPSGEILASIGSEPDVILYLWDWQKGNVLLLSQASFQPVLGISFINEQNFVTYGVAHLRLWEIANTFTGLKLKSKNGKFGSSDIANILVCVGLPNGNVLSGTDRGSFIVWTGNHVKKEYFSCHSKEITIIQILGERKEILSSGKDGVIRKWKMEDFEDCPNDLVCLKEIRLLEKSCISNMTKIGKENWVVQDDSGYLWKISGIESDQETEEKNVEKHIILNFQGGKTHNHLFHPKNPICVLSDTQNTFRLLNLQSKKIIYSRQFNSMSSFLKFFSGNEDDNYGTVIVSGFVDGVVRILKLSSENFKLISVFKPHNSPITQLIWNQERSLFVSFCEDENSLFVFRNINQFEKMEPLGMIALSEISSISFSNDWEIVLKYHSKANQIMDVKKMMEKIDLNLEESKSFIVKMDEWIVRNDNSYQEKKDEFVKDDYPCQEDFGSFVIFLEEDGTVIIDLKEDGYVWEQKTNLSFPQNDGIIEVEDLSSGCLSLEDEKQFKYQQNLEQEADKQKESVKKELKKIKNKYSNWVLDNQKQDGRGLIVDPTLFILDSKLGIELEKEEQKQIKSCEYFWNQILDDFQKKIQTFREFCDANISIRKDEILRIKRIKEIQSFPLTKSEEKANEERFINTNESDENKIDKENTSEIFKRNLSGLNFPKIKLERVEIGSYLSELEIQPPKQFCQFGTTNILATEESKIIARRECRHKFMKFWENLMKKPRNLLKPAEKKAILAAEKDIGALIFRFKTEEDLKFFSSKPIFAIEKKNKIEKYSQKIVELKKLFNNKIQDFNSKISKSQIILERHENARSQFKRQKGRLNEEIGNEKSSKFLELKKMQNDLKIEMCERIQKSLEEDVEKNLEELICEKIKLEERISEAELKMQGFEKEKLILTEMENVDQETQRKLEEKQKEKKGIEKMIEDLEGKVEEKKELFREKQKELGNLETKFKKEIEEKNDECFMDLTRIYMKNIKRRKESNKEKEIEDENEENQDIFMESGDDSFSDEEYSDFEIENEHFSNVNSKKDEIPEGCEMELFNYTILEREKRLDCVEEMKEMQHQMDFFEKEKANQMQKLSFLTKIITKIEQEYQQLQLKKKQKTNNVSFSFAIKSSQIKDSKFNPLEYFEGDGSQRNWVFIQEEIFQIQKQIIQNLQKENQEFLLEFNEVRKKYSEMKRVYSEKIDCEMKTKEKLKEVQLSKFGKQISLEDVEKASVNEKANELKSKLAKNELRRKKDLEKWDRKILHKRKELMNLIKVNTENINQLANLKMNLKLQKKKD</sequence>
<organism evidence="11 12">
    <name type="scientific">Anaeramoeba ignava</name>
    <name type="common">Anaerobic marine amoeba</name>
    <dbReference type="NCBI Taxonomy" id="1746090"/>
    <lineage>
        <taxon>Eukaryota</taxon>
        <taxon>Metamonada</taxon>
        <taxon>Anaeramoebidae</taxon>
        <taxon>Anaeramoeba</taxon>
    </lineage>
</organism>
<keyword evidence="5 9" id="KW-0175">Coiled coil</keyword>
<feature type="coiled-coil region" evidence="9">
    <location>
        <begin position="964"/>
        <end position="1099"/>
    </location>
</feature>
<evidence type="ECO:0000313" key="11">
    <source>
        <dbReference type="EMBL" id="KAJ5074979.1"/>
    </source>
</evidence>
<proteinExistence type="predicted"/>
<dbReference type="PROSITE" id="PS50082">
    <property type="entry name" value="WD_REPEATS_2"/>
    <property type="match status" value="1"/>
</dbReference>
<keyword evidence="2" id="KW-0963">Cytoplasm</keyword>
<dbReference type="PANTHER" id="PTHR14885">
    <property type="entry name" value="CILIA- AND FLAGELLA-ASSOCIATED PROTEIN 43-RELATED"/>
    <property type="match status" value="1"/>
</dbReference>
<dbReference type="SUPFAM" id="SSF50978">
    <property type="entry name" value="WD40 repeat-like"/>
    <property type="match status" value="1"/>
</dbReference>
<evidence type="ECO:0000259" key="10">
    <source>
        <dbReference type="Pfam" id="PF23409"/>
    </source>
</evidence>
<dbReference type="InterPro" id="IPR055439">
    <property type="entry name" value="Beta-prop_EML_1st"/>
</dbReference>
<reference evidence="11" key="1">
    <citation type="submission" date="2022-10" db="EMBL/GenBank/DDBJ databases">
        <title>Novel sulphate-reducing endosymbionts in the free-living metamonad Anaeramoeba.</title>
        <authorList>
            <person name="Jerlstrom-Hultqvist J."/>
            <person name="Cepicka I."/>
            <person name="Gallot-Lavallee L."/>
            <person name="Salas-Leiva D."/>
            <person name="Curtis B.A."/>
            <person name="Zahonova K."/>
            <person name="Pipaliya S."/>
            <person name="Dacks J."/>
            <person name="Roger A.J."/>
        </authorList>
    </citation>
    <scope>NUCLEOTIDE SEQUENCE</scope>
    <source>
        <strain evidence="11">BMAN</strain>
    </source>
</reference>
<dbReference type="InterPro" id="IPR001680">
    <property type="entry name" value="WD40_rpt"/>
</dbReference>
<dbReference type="OrthoDB" id="1935234at2759"/>
<keyword evidence="6" id="KW-0206">Cytoskeleton</keyword>
<comment type="caution">
    <text evidence="11">The sequence shown here is derived from an EMBL/GenBank/DDBJ whole genome shotgun (WGS) entry which is preliminary data.</text>
</comment>
<dbReference type="PANTHER" id="PTHR14885:SF3">
    <property type="entry name" value="CILIA- AND FLAGELLA-ASSOCIATED PROTEIN 44"/>
    <property type="match status" value="1"/>
</dbReference>
<keyword evidence="11" id="KW-0969">Cilium</keyword>
<dbReference type="EMBL" id="JAPDFW010000067">
    <property type="protein sequence ID" value="KAJ5074979.1"/>
    <property type="molecule type" value="Genomic_DNA"/>
</dbReference>
<keyword evidence="12" id="KW-1185">Reference proteome</keyword>
<evidence type="ECO:0000256" key="5">
    <source>
        <dbReference type="ARBA" id="ARBA00023054"/>
    </source>
</evidence>
<evidence type="ECO:0000256" key="3">
    <source>
        <dbReference type="ARBA" id="ARBA00022574"/>
    </source>
</evidence>
<comment type="subcellular location">
    <subcellularLocation>
        <location evidence="1">Cytoplasm</location>
        <location evidence="1">Cytoskeleton</location>
        <location evidence="1">Cilium axoneme</location>
    </subcellularLocation>
</comment>
<dbReference type="InterPro" id="IPR015943">
    <property type="entry name" value="WD40/YVTN_repeat-like_dom_sf"/>
</dbReference>
<protein>
    <submittedName>
        <fullName evidence="11">Cilia and flagella associated protein</fullName>
    </submittedName>
</protein>
<keyword evidence="3 8" id="KW-0853">WD repeat</keyword>
<accession>A0A9Q0RCB9</accession>
<dbReference type="GO" id="GO:0005930">
    <property type="term" value="C:axoneme"/>
    <property type="evidence" value="ECO:0007669"/>
    <property type="project" value="UniProtKB-SubCell"/>
</dbReference>
<feature type="domain" description="EML-like first beta-propeller" evidence="10">
    <location>
        <begin position="67"/>
        <end position="273"/>
    </location>
</feature>
<keyword evidence="4" id="KW-0677">Repeat</keyword>
<evidence type="ECO:0000256" key="4">
    <source>
        <dbReference type="ARBA" id="ARBA00022737"/>
    </source>
</evidence>
<keyword evidence="7" id="KW-0966">Cell projection</keyword>
<evidence type="ECO:0000256" key="6">
    <source>
        <dbReference type="ARBA" id="ARBA00023212"/>
    </source>
</evidence>
<name>A0A9Q0RCB9_ANAIG</name>
<dbReference type="Pfam" id="PF23409">
    <property type="entry name" value="Beta-prop_EML"/>
    <property type="match status" value="1"/>
</dbReference>
<feature type="coiled-coil region" evidence="9">
    <location>
        <begin position="873"/>
        <end position="932"/>
    </location>
</feature>
<evidence type="ECO:0000256" key="7">
    <source>
        <dbReference type="ARBA" id="ARBA00023273"/>
    </source>
</evidence>
<evidence type="ECO:0000313" key="12">
    <source>
        <dbReference type="Proteomes" id="UP001149090"/>
    </source>
</evidence>
<dbReference type="SMART" id="SM00320">
    <property type="entry name" value="WD40"/>
    <property type="match status" value="4"/>
</dbReference>
<gene>
    <name evidence="11" type="ORF">M0811_07683</name>
</gene>
<dbReference type="InterPro" id="IPR036322">
    <property type="entry name" value="WD40_repeat_dom_sf"/>
</dbReference>
<evidence type="ECO:0000256" key="2">
    <source>
        <dbReference type="ARBA" id="ARBA00022490"/>
    </source>
</evidence>
<evidence type="ECO:0000256" key="8">
    <source>
        <dbReference type="PROSITE-ProRule" id="PRU00221"/>
    </source>
</evidence>